<evidence type="ECO:0000313" key="12">
    <source>
        <dbReference type="EMBL" id="KAG0261401.1"/>
    </source>
</evidence>
<keyword evidence="7 11" id="KW-0479">Metal-binding</keyword>
<comment type="cofactor">
    <cofactor evidence="2">
        <name>Zn(2+)</name>
        <dbReference type="ChEBI" id="CHEBI:29105"/>
    </cofactor>
</comment>
<dbReference type="Gene3D" id="3.40.630.10">
    <property type="entry name" value="Zn peptidases"/>
    <property type="match status" value="1"/>
</dbReference>
<keyword evidence="13" id="KW-1185">Reference proteome</keyword>
<comment type="caution">
    <text evidence="12">The sequence shown here is derived from an EMBL/GenBank/DDBJ whole genome shotgun (WGS) entry which is preliminary data.</text>
</comment>
<dbReference type="GO" id="GO:0004177">
    <property type="term" value="F:aminopeptidase activity"/>
    <property type="evidence" value="ECO:0007669"/>
    <property type="project" value="UniProtKB-KW"/>
</dbReference>
<keyword evidence="10 11" id="KW-0482">Metalloprotease</keyword>
<evidence type="ECO:0000256" key="1">
    <source>
        <dbReference type="ARBA" id="ARBA00001335"/>
    </source>
</evidence>
<name>A0A9P6QAE0_9FUNG</name>
<evidence type="ECO:0000256" key="6">
    <source>
        <dbReference type="ARBA" id="ARBA00022670"/>
    </source>
</evidence>
<dbReference type="PANTHER" id="PTHR28570">
    <property type="entry name" value="ASPARTYL AMINOPEPTIDASE"/>
    <property type="match status" value="1"/>
</dbReference>
<evidence type="ECO:0000256" key="10">
    <source>
        <dbReference type="ARBA" id="ARBA00023049"/>
    </source>
</evidence>
<evidence type="ECO:0000256" key="2">
    <source>
        <dbReference type="ARBA" id="ARBA00001947"/>
    </source>
</evidence>
<dbReference type="SUPFAM" id="SSF53187">
    <property type="entry name" value="Zn-dependent exopeptidases"/>
    <property type="match status" value="1"/>
</dbReference>
<dbReference type="AlphaFoldDB" id="A0A9P6QAE0"/>
<keyword evidence="8 11" id="KW-0378">Hydrolase</keyword>
<dbReference type="Pfam" id="PF02127">
    <property type="entry name" value="Peptidase_M18"/>
    <property type="match status" value="1"/>
</dbReference>
<sequence>MPLSFKTEIHAAPAEAKDFLTFVNQAQSPFHATEQAALRLRKAGFEEIKEKDSWDNLRRNGKYYFTRNKSSIVAFAVGGKYKPGNGFAAIGAHTDSPCLKVKPVSKREKTGYLQVGVQLYGGGLWHTWFDRDLSVAGRVLVQTADGKLENRLVRIDRPILRVPTLAIHLDRSPNTDGFKFNHETHLQPMLATITKSLNGAAPPKNDAEASTETTMDKHHPILLHLLAAEMNVTAEEIMDFELCLFDTQQAAIGGAFNEFIFSARLDNLMMSYCSIEALTKSLKDPSSLAKDPNIRVVALFDNEEVGSLTAHGADSNLLPGTFERLSRATYDGEPNNNLTAYLESLPKSYLISADMAHAVHPNYFEKHDEGHRPQMHKGVVIKINANQRYATTAVTTVVLREAAKKYKVPLQDFVVRNDSPCGSTIGPMLSGKLGLRTVDVGNPQLSMHSIREVCGTEDVRHAIKLFEAFYEDFASIDARLTVD</sequence>
<dbReference type="GO" id="GO:0008270">
    <property type="term" value="F:zinc ion binding"/>
    <property type="evidence" value="ECO:0007669"/>
    <property type="project" value="InterPro"/>
</dbReference>
<dbReference type="NCBIfam" id="NF002759">
    <property type="entry name" value="PRK02813.1"/>
    <property type="match status" value="1"/>
</dbReference>
<dbReference type="PANTHER" id="PTHR28570:SF3">
    <property type="entry name" value="ASPARTYL AMINOPEPTIDASE"/>
    <property type="match status" value="1"/>
</dbReference>
<dbReference type="CDD" id="cd05658">
    <property type="entry name" value="M18_DAP"/>
    <property type="match status" value="1"/>
</dbReference>
<evidence type="ECO:0000256" key="3">
    <source>
        <dbReference type="ARBA" id="ARBA00008290"/>
    </source>
</evidence>
<dbReference type="GO" id="GO:0000324">
    <property type="term" value="C:fungal-type vacuole"/>
    <property type="evidence" value="ECO:0007669"/>
    <property type="project" value="TreeGrafter"/>
</dbReference>
<keyword evidence="5 11" id="KW-0031">Aminopeptidase</keyword>
<keyword evidence="6 11" id="KW-0645">Protease</keyword>
<dbReference type="GO" id="GO:0008237">
    <property type="term" value="F:metallopeptidase activity"/>
    <property type="evidence" value="ECO:0007669"/>
    <property type="project" value="UniProtKB-KW"/>
</dbReference>
<dbReference type="EMBL" id="JAAAJB010000218">
    <property type="protein sequence ID" value="KAG0261401.1"/>
    <property type="molecule type" value="Genomic_DNA"/>
</dbReference>
<accession>A0A9P6QAE0</accession>
<evidence type="ECO:0000256" key="9">
    <source>
        <dbReference type="ARBA" id="ARBA00022833"/>
    </source>
</evidence>
<dbReference type="InterPro" id="IPR001948">
    <property type="entry name" value="Peptidase_M18"/>
</dbReference>
<dbReference type="InterPro" id="IPR023358">
    <property type="entry name" value="Peptidase_M18_dom2"/>
</dbReference>
<comment type="similarity">
    <text evidence="3 11">Belongs to the peptidase M18 family.</text>
</comment>
<dbReference type="Gene3D" id="2.30.250.10">
    <property type="entry name" value="Aminopeptidase i, Domain 2"/>
    <property type="match status" value="1"/>
</dbReference>
<evidence type="ECO:0000256" key="11">
    <source>
        <dbReference type="RuleBase" id="RU004386"/>
    </source>
</evidence>
<gene>
    <name evidence="12" type="ORF">DFQ27_002986</name>
</gene>
<dbReference type="OrthoDB" id="9880441at2759"/>
<reference evidence="12" key="1">
    <citation type="journal article" date="2020" name="Fungal Divers.">
        <title>Resolving the Mortierellaceae phylogeny through synthesis of multi-gene phylogenetics and phylogenomics.</title>
        <authorList>
            <person name="Vandepol N."/>
            <person name="Liber J."/>
            <person name="Desiro A."/>
            <person name="Na H."/>
            <person name="Kennedy M."/>
            <person name="Barry K."/>
            <person name="Grigoriev I.V."/>
            <person name="Miller A.N."/>
            <person name="O'Donnell K."/>
            <person name="Stajich J.E."/>
            <person name="Bonito G."/>
        </authorList>
    </citation>
    <scope>NUCLEOTIDE SEQUENCE</scope>
    <source>
        <strain evidence="12">BC1065</strain>
    </source>
</reference>
<dbReference type="Proteomes" id="UP000807716">
    <property type="component" value="Unassembled WGS sequence"/>
</dbReference>
<dbReference type="EC" id="3.4.11.21" evidence="4"/>
<evidence type="ECO:0000256" key="7">
    <source>
        <dbReference type="ARBA" id="ARBA00022723"/>
    </source>
</evidence>
<dbReference type="SUPFAM" id="SSF101821">
    <property type="entry name" value="Aminopeptidase/glucanase lid domain"/>
    <property type="match status" value="1"/>
</dbReference>
<organism evidence="12 13">
    <name type="scientific">Actinomortierella ambigua</name>
    <dbReference type="NCBI Taxonomy" id="1343610"/>
    <lineage>
        <taxon>Eukaryota</taxon>
        <taxon>Fungi</taxon>
        <taxon>Fungi incertae sedis</taxon>
        <taxon>Mucoromycota</taxon>
        <taxon>Mortierellomycotina</taxon>
        <taxon>Mortierellomycetes</taxon>
        <taxon>Mortierellales</taxon>
        <taxon>Mortierellaceae</taxon>
        <taxon>Actinomortierella</taxon>
    </lineage>
</organism>
<comment type="catalytic activity">
    <reaction evidence="1">
        <text>Release of an N-terminal aspartate or glutamate from a peptide, with a preference for aspartate.</text>
        <dbReference type="EC" id="3.4.11.21"/>
    </reaction>
</comment>
<proteinExistence type="inferred from homology"/>
<dbReference type="PRINTS" id="PR00932">
    <property type="entry name" value="AMINO1PTASE"/>
</dbReference>
<protein>
    <recommendedName>
        <fullName evidence="4">aspartyl aminopeptidase</fullName>
        <ecNumber evidence="4">3.4.11.21</ecNumber>
    </recommendedName>
</protein>
<evidence type="ECO:0000313" key="13">
    <source>
        <dbReference type="Proteomes" id="UP000807716"/>
    </source>
</evidence>
<keyword evidence="9 11" id="KW-0862">Zinc</keyword>
<evidence type="ECO:0000256" key="4">
    <source>
        <dbReference type="ARBA" id="ARBA00011965"/>
    </source>
</evidence>
<evidence type="ECO:0000256" key="8">
    <source>
        <dbReference type="ARBA" id="ARBA00022801"/>
    </source>
</evidence>
<dbReference type="GO" id="GO:0006508">
    <property type="term" value="P:proteolysis"/>
    <property type="evidence" value="ECO:0007669"/>
    <property type="project" value="UniProtKB-KW"/>
</dbReference>
<evidence type="ECO:0000256" key="5">
    <source>
        <dbReference type="ARBA" id="ARBA00022438"/>
    </source>
</evidence>
<dbReference type="FunFam" id="2.30.250.10:FF:000001">
    <property type="entry name" value="Aspartyl aminopeptidase 1"/>
    <property type="match status" value="1"/>
</dbReference>